<dbReference type="InterPro" id="IPR026889">
    <property type="entry name" value="Zn_Tnp"/>
</dbReference>
<name>A0A090IWX3_9BACI</name>
<keyword evidence="3" id="KW-1185">Reference proteome</keyword>
<sequence>MKQILFDEHQHWEAFKKKYGARIRPIVIKEVEKFRDCGNLKNGFKLFVCEGCNHTHLVPFRCKGRFCTTCSVGESEEWSRLLTEEALQVNHRHVIFTIDEGLRDIFLWHRELLKPLMDEAAKLITDYFQKKAKVTPGIIAGLHTFGLKIVLTLMYI</sequence>
<accession>A0A090IWX3</accession>
<dbReference type="EMBL" id="CCRF01000007">
    <property type="protein sequence ID" value="CEE00030.1"/>
    <property type="molecule type" value="Genomic_DNA"/>
</dbReference>
<gene>
    <name evidence="2" type="ORF">BT1A1_0160</name>
</gene>
<reference evidence="2 3" key="1">
    <citation type="submission" date="2014-07" db="EMBL/GenBank/DDBJ databases">
        <authorList>
            <person name="Wibberg Daniel"/>
        </authorList>
    </citation>
    <scope>NUCLEOTIDE SEQUENCE [LARGE SCALE GENOMIC DNA]</scope>
</reference>
<evidence type="ECO:0000313" key="3">
    <source>
        <dbReference type="Proteomes" id="UP000040576"/>
    </source>
</evidence>
<dbReference type="PANTHER" id="PTHR37023">
    <property type="entry name" value="TRANSPOSASE"/>
    <property type="match status" value="1"/>
</dbReference>
<organism evidence="2 3">
    <name type="scientific">Caldibacillus thermoamylovorans</name>
    <dbReference type="NCBI Taxonomy" id="35841"/>
    <lineage>
        <taxon>Bacteria</taxon>
        <taxon>Bacillati</taxon>
        <taxon>Bacillota</taxon>
        <taxon>Bacilli</taxon>
        <taxon>Bacillales</taxon>
        <taxon>Bacillaceae</taxon>
        <taxon>Caldibacillus</taxon>
    </lineage>
</organism>
<dbReference type="Pfam" id="PF14319">
    <property type="entry name" value="Zn_Tnp_IS91"/>
    <property type="match status" value="1"/>
</dbReference>
<dbReference type="AlphaFoldDB" id="A0A090IWX3"/>
<evidence type="ECO:0000313" key="2">
    <source>
        <dbReference type="EMBL" id="CEE00030.1"/>
    </source>
</evidence>
<dbReference type="Proteomes" id="UP000040576">
    <property type="component" value="Unassembled WGS sequence"/>
</dbReference>
<dbReference type="PANTHER" id="PTHR37023:SF1">
    <property type="entry name" value="ISSOD25 TRANSPOSASE TNPA_ISSOD25"/>
    <property type="match status" value="1"/>
</dbReference>
<feature type="domain" description="Transposase zinc-binding" evidence="1">
    <location>
        <begin position="9"/>
        <end position="98"/>
    </location>
</feature>
<evidence type="ECO:0000259" key="1">
    <source>
        <dbReference type="Pfam" id="PF14319"/>
    </source>
</evidence>
<proteinExistence type="predicted"/>
<protein>
    <submittedName>
        <fullName evidence="2">Transposase</fullName>
    </submittedName>
</protein>